<proteinExistence type="predicted"/>
<dbReference type="InterPro" id="IPR007061">
    <property type="entry name" value="MST-like"/>
</dbReference>
<dbReference type="Pfam" id="PF04978">
    <property type="entry name" value="MST"/>
    <property type="match status" value="1"/>
</dbReference>
<sequence length="198" mass="21589">MPGVEVAEVTGGPEVVRAPSSIGIADNHGMTVPFPSPTTPASGRVEVFVRYLDYFRETLLSKVLALSDDEVRRSRLPSGWTPLELLKHLRYVELRWIEWGFEGSEVDDPWGDRRGDRWYVAPDETRDSLAASLRAQGAHTASVVASNDLAAVGAPGPRWDGAAPAALERVLFHLVQEYARHLGHLDVVAELASGPVGE</sequence>
<dbReference type="EMBL" id="JBITLE010000002">
    <property type="protein sequence ID" value="MFI7262037.1"/>
    <property type="molecule type" value="Genomic_DNA"/>
</dbReference>
<gene>
    <name evidence="1" type="ORF">ACIBP4_07005</name>
</gene>
<reference evidence="1 2" key="1">
    <citation type="submission" date="2024-10" db="EMBL/GenBank/DDBJ databases">
        <title>The Natural Products Discovery Center: Release of the First 8490 Sequenced Strains for Exploring Actinobacteria Biosynthetic Diversity.</title>
        <authorList>
            <person name="Kalkreuter E."/>
            <person name="Kautsar S.A."/>
            <person name="Yang D."/>
            <person name="Bader C.D."/>
            <person name="Teijaro C.N."/>
            <person name="Fluegel L."/>
            <person name="Davis C.M."/>
            <person name="Simpson J.R."/>
            <person name="Lauterbach L."/>
            <person name="Steele A.D."/>
            <person name="Gui C."/>
            <person name="Meng S."/>
            <person name="Li G."/>
            <person name="Viehrig K."/>
            <person name="Ye F."/>
            <person name="Su P."/>
            <person name="Kiefer A.F."/>
            <person name="Nichols A."/>
            <person name="Cepeda A.J."/>
            <person name="Yan W."/>
            <person name="Fan B."/>
            <person name="Jiang Y."/>
            <person name="Adhikari A."/>
            <person name="Zheng C.-J."/>
            <person name="Schuster L."/>
            <person name="Cowan T.M."/>
            <person name="Smanski M.J."/>
            <person name="Chevrette M.G."/>
            <person name="De Carvalho L.P.S."/>
            <person name="Shen B."/>
        </authorList>
    </citation>
    <scope>NUCLEOTIDE SEQUENCE [LARGE SCALE GENOMIC DNA]</scope>
    <source>
        <strain evidence="1 2">NPDC049845</strain>
    </source>
</reference>
<dbReference type="Proteomes" id="UP001612812">
    <property type="component" value="Unassembled WGS sequence"/>
</dbReference>
<comment type="caution">
    <text evidence="1">The sequence shown here is derived from an EMBL/GenBank/DDBJ whole genome shotgun (WGS) entry which is preliminary data.</text>
</comment>
<name>A0ABW7ZJN8_9ACTN</name>
<keyword evidence="2" id="KW-1185">Reference proteome</keyword>
<dbReference type="Gene3D" id="1.20.120.450">
    <property type="entry name" value="dinb family like domain"/>
    <property type="match status" value="1"/>
</dbReference>
<dbReference type="SUPFAM" id="SSF109854">
    <property type="entry name" value="DinB/YfiT-like putative metalloenzymes"/>
    <property type="match status" value="1"/>
</dbReference>
<dbReference type="RefSeq" id="WP_396767830.1">
    <property type="nucleotide sequence ID" value="NZ_JBITLA010000001.1"/>
</dbReference>
<dbReference type="InterPro" id="IPR034660">
    <property type="entry name" value="DinB/YfiT-like"/>
</dbReference>
<protein>
    <submittedName>
        <fullName evidence="1">DUF664 domain-containing protein</fullName>
    </submittedName>
</protein>
<evidence type="ECO:0000313" key="2">
    <source>
        <dbReference type="Proteomes" id="UP001612812"/>
    </source>
</evidence>
<accession>A0ABW7ZJN8</accession>
<evidence type="ECO:0000313" key="1">
    <source>
        <dbReference type="EMBL" id="MFI7262037.1"/>
    </source>
</evidence>
<organism evidence="1 2">
    <name type="scientific">Micromonospora maritima</name>
    <dbReference type="NCBI Taxonomy" id="986711"/>
    <lineage>
        <taxon>Bacteria</taxon>
        <taxon>Bacillati</taxon>
        <taxon>Actinomycetota</taxon>
        <taxon>Actinomycetes</taxon>
        <taxon>Micromonosporales</taxon>
        <taxon>Micromonosporaceae</taxon>
        <taxon>Micromonospora</taxon>
    </lineage>
</organism>